<evidence type="ECO:0000256" key="1">
    <source>
        <dbReference type="SAM" id="MobiDB-lite"/>
    </source>
</evidence>
<protein>
    <submittedName>
        <fullName evidence="2">Uncharacterized protein</fullName>
    </submittedName>
</protein>
<dbReference type="AlphaFoldDB" id="A0AA88KJI6"/>
<gene>
    <name evidence="2" type="ORF">C9374_010321</name>
</gene>
<sequence length="190" mass="22599">MPKKPSIHSVEKQILEHKVNVLSKIGQERNQYGYKKYREREMIAQQKPSMYLRYKHLYNKDLAQEEDDVFKSSGGIDSKDDFLQEIINPDSSKNNEEDDFFIDPEKMSKKKEKKLAKQLKYKQFEEKKFTTLDGEVINFNDASEKGNKKRKREYGENVNTPDLQTQKRLDPKSYKRTSILFQYHKSQTNC</sequence>
<accession>A0AA88KJI6</accession>
<dbReference type="GeneID" id="68102775"/>
<feature type="region of interest" description="Disordered" evidence="1">
    <location>
        <begin position="140"/>
        <end position="171"/>
    </location>
</feature>
<organism evidence="2 3">
    <name type="scientific">Naegleria lovaniensis</name>
    <name type="common">Amoeba</name>
    <dbReference type="NCBI Taxonomy" id="51637"/>
    <lineage>
        <taxon>Eukaryota</taxon>
        <taxon>Discoba</taxon>
        <taxon>Heterolobosea</taxon>
        <taxon>Tetramitia</taxon>
        <taxon>Eutetramitia</taxon>
        <taxon>Vahlkampfiidae</taxon>
        <taxon>Naegleria</taxon>
    </lineage>
</organism>
<comment type="caution">
    <text evidence="2">The sequence shown here is derived from an EMBL/GenBank/DDBJ whole genome shotgun (WGS) entry which is preliminary data.</text>
</comment>
<reference evidence="2 3" key="1">
    <citation type="journal article" date="2018" name="BMC Genomics">
        <title>The genome of Naegleria lovaniensis, the basis for a comparative approach to unravel pathogenicity factors of the human pathogenic amoeba N. fowleri.</title>
        <authorList>
            <person name="Liechti N."/>
            <person name="Schurch N."/>
            <person name="Bruggmann R."/>
            <person name="Wittwer M."/>
        </authorList>
    </citation>
    <scope>NUCLEOTIDE SEQUENCE [LARGE SCALE GENOMIC DNA]</scope>
    <source>
        <strain evidence="2 3">ATCC 30569</strain>
    </source>
</reference>
<dbReference type="RefSeq" id="XP_044544121.1">
    <property type="nucleotide sequence ID" value="XM_044685853.1"/>
</dbReference>
<evidence type="ECO:0000313" key="3">
    <source>
        <dbReference type="Proteomes" id="UP000816034"/>
    </source>
</evidence>
<name>A0AA88KJI6_NAELO</name>
<proteinExistence type="predicted"/>
<keyword evidence="3" id="KW-1185">Reference proteome</keyword>
<dbReference type="EMBL" id="PYSW02000041">
    <property type="protein sequence ID" value="KAG2374947.1"/>
    <property type="molecule type" value="Genomic_DNA"/>
</dbReference>
<dbReference type="Proteomes" id="UP000816034">
    <property type="component" value="Unassembled WGS sequence"/>
</dbReference>
<evidence type="ECO:0000313" key="2">
    <source>
        <dbReference type="EMBL" id="KAG2374947.1"/>
    </source>
</evidence>